<protein>
    <submittedName>
        <fullName evidence="1">Uncharacterized protein</fullName>
    </submittedName>
</protein>
<keyword evidence="2" id="KW-1185">Reference proteome</keyword>
<proteinExistence type="predicted"/>
<gene>
    <name evidence="1" type="ORF">EHF33_15675</name>
</gene>
<dbReference type="OrthoDB" id="3374146at2"/>
<dbReference type="AlphaFoldDB" id="A0A3G8YH84"/>
<evidence type="ECO:0000313" key="2">
    <source>
        <dbReference type="Proteomes" id="UP000276417"/>
    </source>
</evidence>
<sequence>MPELAVFWPLSPTARSLGLLLLRCNDWVSPIRAEARAALDVYDQPALAFWWIEYLPLVLRFGPPSPHYSGGFRPC</sequence>
<dbReference type="Proteomes" id="UP000276417">
    <property type="component" value="Chromosome 2"/>
</dbReference>
<dbReference type="KEGG" id="dph:EHF33_15675"/>
<name>A0A3G8YH84_9DEIO</name>
<dbReference type="RefSeq" id="WP_124873854.1">
    <property type="nucleotide sequence ID" value="NZ_CP034184.1"/>
</dbReference>
<accession>A0A3G8YH84</accession>
<organism evidence="1 2">
    <name type="scientific">Deinococcus psychrotolerans</name>
    <dbReference type="NCBI Taxonomy" id="2489213"/>
    <lineage>
        <taxon>Bacteria</taxon>
        <taxon>Thermotogati</taxon>
        <taxon>Deinococcota</taxon>
        <taxon>Deinococci</taxon>
        <taxon>Deinococcales</taxon>
        <taxon>Deinococcaceae</taxon>
        <taxon>Deinococcus</taxon>
    </lineage>
</organism>
<reference evidence="1 2" key="1">
    <citation type="submission" date="2018-11" db="EMBL/GenBank/DDBJ databases">
        <title>Deinococcus shelandsis sp. nov., isolated from South Shetland Islands soil of Antarctica.</title>
        <authorList>
            <person name="Tian J."/>
        </authorList>
    </citation>
    <scope>NUCLEOTIDE SEQUENCE [LARGE SCALE GENOMIC DNA]</scope>
    <source>
        <strain evidence="1 2">S14-83T</strain>
    </source>
</reference>
<dbReference type="EMBL" id="CP034184">
    <property type="protein sequence ID" value="AZI44325.1"/>
    <property type="molecule type" value="Genomic_DNA"/>
</dbReference>
<evidence type="ECO:0000313" key="1">
    <source>
        <dbReference type="EMBL" id="AZI44325.1"/>
    </source>
</evidence>